<dbReference type="InterPro" id="IPR001764">
    <property type="entry name" value="Glyco_hydro_3_N"/>
</dbReference>
<dbReference type="AlphaFoldDB" id="A0A1G6VKB2"/>
<dbReference type="InterPro" id="IPR036962">
    <property type="entry name" value="Glyco_hydro_3_N_sf"/>
</dbReference>
<evidence type="ECO:0000256" key="1">
    <source>
        <dbReference type="ARBA" id="ARBA00001231"/>
    </source>
</evidence>
<keyword evidence="13" id="KW-1185">Reference proteome</keyword>
<evidence type="ECO:0000256" key="4">
    <source>
        <dbReference type="ARBA" id="ARBA00022801"/>
    </source>
</evidence>
<evidence type="ECO:0000313" key="13">
    <source>
        <dbReference type="Proteomes" id="UP000198781"/>
    </source>
</evidence>
<dbReference type="Gene3D" id="3.20.20.300">
    <property type="entry name" value="Glycoside hydrolase, family 3, N-terminal domain"/>
    <property type="match status" value="1"/>
</dbReference>
<dbReference type="UniPathway" id="UPA00544"/>
<dbReference type="EC" id="3.2.1.52" evidence="10"/>
<keyword evidence="2 10" id="KW-0963">Cytoplasm</keyword>
<gene>
    <name evidence="10" type="primary">nagZ</name>
    <name evidence="12" type="ORF">SAMN05192589_10760</name>
</gene>
<dbReference type="OrthoDB" id="9786661at2"/>
<dbReference type="GO" id="GO:0005975">
    <property type="term" value="P:carbohydrate metabolic process"/>
    <property type="evidence" value="ECO:0007669"/>
    <property type="project" value="InterPro"/>
</dbReference>
<dbReference type="Pfam" id="PF00933">
    <property type="entry name" value="Glyco_hydro_3"/>
    <property type="match status" value="1"/>
</dbReference>
<dbReference type="GO" id="GO:0009252">
    <property type="term" value="P:peptidoglycan biosynthetic process"/>
    <property type="evidence" value="ECO:0007669"/>
    <property type="project" value="UniProtKB-KW"/>
</dbReference>
<dbReference type="NCBIfam" id="NF003740">
    <property type="entry name" value="PRK05337.1"/>
    <property type="match status" value="1"/>
</dbReference>
<protein>
    <recommendedName>
        <fullName evidence="10">Beta-hexosaminidase</fullName>
        <ecNumber evidence="10">3.2.1.52</ecNumber>
    </recommendedName>
    <alternativeName>
        <fullName evidence="10">Beta-N-acetylhexosaminidase</fullName>
    </alternativeName>
    <alternativeName>
        <fullName evidence="10">N-acetyl-beta-glucosaminidase</fullName>
    </alternativeName>
</protein>
<dbReference type="GO" id="GO:0009254">
    <property type="term" value="P:peptidoglycan turnover"/>
    <property type="evidence" value="ECO:0007669"/>
    <property type="project" value="UniProtKB-UniRule"/>
</dbReference>
<evidence type="ECO:0000256" key="2">
    <source>
        <dbReference type="ARBA" id="ARBA00022490"/>
    </source>
</evidence>
<comment type="pathway">
    <text evidence="10">Cell wall biogenesis; peptidoglycan recycling.</text>
</comment>
<feature type="binding site" evidence="10">
    <location>
        <begin position="198"/>
        <end position="199"/>
    </location>
    <ligand>
        <name>substrate</name>
    </ligand>
</feature>
<comment type="catalytic activity">
    <reaction evidence="1 10">
        <text>Hydrolysis of terminal non-reducing N-acetyl-D-hexosamine residues in N-acetyl-beta-D-hexosaminides.</text>
        <dbReference type="EC" id="3.2.1.52"/>
    </reaction>
</comment>
<dbReference type="GO" id="GO:0051301">
    <property type="term" value="P:cell division"/>
    <property type="evidence" value="ECO:0007669"/>
    <property type="project" value="UniProtKB-KW"/>
</dbReference>
<evidence type="ECO:0000313" key="12">
    <source>
        <dbReference type="EMBL" id="SDD53833.1"/>
    </source>
</evidence>
<evidence type="ECO:0000256" key="10">
    <source>
        <dbReference type="HAMAP-Rule" id="MF_00364"/>
    </source>
</evidence>
<name>A0A1G6VKB2_9BURK</name>
<feature type="binding site" evidence="10">
    <location>
        <position position="66"/>
    </location>
    <ligand>
        <name>substrate</name>
    </ligand>
</feature>
<reference evidence="12 13" key="1">
    <citation type="submission" date="2016-10" db="EMBL/GenBank/DDBJ databases">
        <authorList>
            <person name="de Groot N.N."/>
        </authorList>
    </citation>
    <scope>NUCLEOTIDE SEQUENCE [LARGE SCALE GENOMIC DNA]</scope>
    <source>
        <strain evidence="12 13">DSM 16619</strain>
    </source>
</reference>
<evidence type="ECO:0000256" key="3">
    <source>
        <dbReference type="ARBA" id="ARBA00022618"/>
    </source>
</evidence>
<dbReference type="GO" id="GO:0005737">
    <property type="term" value="C:cytoplasm"/>
    <property type="evidence" value="ECO:0007669"/>
    <property type="project" value="UniProtKB-SubCell"/>
</dbReference>
<dbReference type="STRING" id="187868.SAMN05192589_10760"/>
<evidence type="ECO:0000256" key="9">
    <source>
        <dbReference type="ARBA" id="ARBA00023316"/>
    </source>
</evidence>
<evidence type="ECO:0000256" key="5">
    <source>
        <dbReference type="ARBA" id="ARBA00022960"/>
    </source>
</evidence>
<keyword evidence="6 10" id="KW-0573">Peptidoglycan synthesis</keyword>
<comment type="function">
    <text evidence="10">Plays a role in peptidoglycan recycling by cleaving the terminal beta-1,4-linked N-acetylglucosamine (GlcNAc) from peptide-linked peptidoglycan fragments, giving rise to free GlcNAc, anhydro-N-acetylmuramic acid and anhydro-N-acetylmuramic acid-linked peptides.</text>
</comment>
<feature type="domain" description="Glycoside hydrolase family 3 N-terminal" evidence="11">
    <location>
        <begin position="18"/>
        <end position="328"/>
    </location>
</feature>
<comment type="similarity">
    <text evidence="10">Belongs to the glycosyl hydrolase 3 family. NagZ subfamily.</text>
</comment>
<dbReference type="HAMAP" id="MF_00364">
    <property type="entry name" value="NagZ"/>
    <property type="match status" value="1"/>
</dbReference>
<dbReference type="SUPFAM" id="SSF51445">
    <property type="entry name" value="(Trans)glycosidases"/>
    <property type="match status" value="1"/>
</dbReference>
<keyword evidence="3 10" id="KW-0132">Cell division</keyword>
<dbReference type="PANTHER" id="PTHR30480:SF13">
    <property type="entry name" value="BETA-HEXOSAMINIDASE"/>
    <property type="match status" value="1"/>
</dbReference>
<proteinExistence type="inferred from homology"/>
<feature type="active site" description="Proton donor/acceptor" evidence="10">
    <location>
        <position position="211"/>
    </location>
</feature>
<dbReference type="InterPro" id="IPR022956">
    <property type="entry name" value="Beta_hexosaminidase_bac"/>
</dbReference>
<dbReference type="GO" id="GO:0008360">
    <property type="term" value="P:regulation of cell shape"/>
    <property type="evidence" value="ECO:0007669"/>
    <property type="project" value="UniProtKB-KW"/>
</dbReference>
<feature type="active site" description="Nucleophile" evidence="10">
    <location>
        <position position="281"/>
    </location>
</feature>
<evidence type="ECO:0000256" key="8">
    <source>
        <dbReference type="ARBA" id="ARBA00023306"/>
    </source>
</evidence>
<evidence type="ECO:0000256" key="7">
    <source>
        <dbReference type="ARBA" id="ARBA00023295"/>
    </source>
</evidence>
<dbReference type="RefSeq" id="WP_092744248.1">
    <property type="nucleotide sequence ID" value="NZ_FMZC01000007.1"/>
</dbReference>
<dbReference type="InterPro" id="IPR050226">
    <property type="entry name" value="NagZ_Beta-hexosaminidase"/>
</dbReference>
<evidence type="ECO:0000256" key="6">
    <source>
        <dbReference type="ARBA" id="ARBA00022984"/>
    </source>
</evidence>
<dbReference type="GO" id="GO:0071555">
    <property type="term" value="P:cell wall organization"/>
    <property type="evidence" value="ECO:0007669"/>
    <property type="project" value="UniProtKB-KW"/>
</dbReference>
<keyword evidence="9 10" id="KW-0961">Cell wall biogenesis/degradation</keyword>
<dbReference type="Proteomes" id="UP000198781">
    <property type="component" value="Unassembled WGS sequence"/>
</dbReference>
<comment type="subcellular location">
    <subcellularLocation>
        <location evidence="10">Cytoplasm</location>
    </subcellularLocation>
</comment>
<keyword evidence="4 10" id="KW-0378">Hydrolase</keyword>
<dbReference type="PANTHER" id="PTHR30480">
    <property type="entry name" value="BETA-HEXOSAMINIDASE-RELATED"/>
    <property type="match status" value="1"/>
</dbReference>
<keyword evidence="8 10" id="KW-0131">Cell cycle</keyword>
<keyword evidence="5 10" id="KW-0133">Cell shape</keyword>
<sequence>MTSSEHAPLILDVAGLELTAADRRRLAHPLTGGVILFTRNWQDRAQLLALTSAIKAVRDDLLICVDHEGGRVQRFRSDGFTQLPPMRAFGELWMHGDGRGAKAVPGGGALRATNAATAAGYVLGSELRSCGVDFSFTPVLDLDWSDDAPGPAQDASASASRSSVIGDRAFHRDPRVVALLAKSLMHGLLQAGMANCGKHFPGHGFVRADSHTDIPVDPRSLKALLSDDAAPYPWLSSTLTSVMPAHVIYPKVDARPAGFSRRWLQDILRQQLRFDGAIFSDDLSMEGARRIDGQTVSYTDAAVAALDAGCDLVLLCNQSLVGEGARKGEVLDEVLDGLQQARSAGRWQASPDSESRRVALLPETLPQPWDELMLQPAYLQALELLP</sequence>
<dbReference type="EMBL" id="FMZC01000007">
    <property type="protein sequence ID" value="SDD53833.1"/>
    <property type="molecule type" value="Genomic_DNA"/>
</dbReference>
<accession>A0A1G6VKB2</accession>
<evidence type="ECO:0000259" key="11">
    <source>
        <dbReference type="Pfam" id="PF00933"/>
    </source>
</evidence>
<organism evidence="12 13">
    <name type="scientific">Paracidovorax valerianellae</name>
    <dbReference type="NCBI Taxonomy" id="187868"/>
    <lineage>
        <taxon>Bacteria</taxon>
        <taxon>Pseudomonadati</taxon>
        <taxon>Pseudomonadota</taxon>
        <taxon>Betaproteobacteria</taxon>
        <taxon>Burkholderiales</taxon>
        <taxon>Comamonadaceae</taxon>
        <taxon>Paracidovorax</taxon>
    </lineage>
</organism>
<feature type="binding site" evidence="10">
    <location>
        <position position="74"/>
    </location>
    <ligand>
        <name>substrate</name>
    </ligand>
</feature>
<feature type="binding site" evidence="10">
    <location>
        <position position="168"/>
    </location>
    <ligand>
        <name>substrate</name>
    </ligand>
</feature>
<keyword evidence="7 10" id="KW-0326">Glycosidase</keyword>
<dbReference type="GO" id="GO:0004563">
    <property type="term" value="F:beta-N-acetylhexosaminidase activity"/>
    <property type="evidence" value="ECO:0007669"/>
    <property type="project" value="UniProtKB-UniRule"/>
</dbReference>
<feature type="site" description="Important for catalytic activity" evidence="10">
    <location>
        <position position="209"/>
    </location>
</feature>
<dbReference type="InterPro" id="IPR017853">
    <property type="entry name" value="GH"/>
</dbReference>